<reference evidence="2 3" key="1">
    <citation type="journal article" date="2023" name="Int. J. Syst. Evol. Microbiol.">
        <title>Arthrobacter vasquezii sp. nov., isolated from a soil sample from Union Glacier, Antarctica.</title>
        <authorList>
            <person name="Valenzuela-Ibaceta F."/>
            <person name="Carrasco V."/>
            <person name="Lagos-Moraga S."/>
            <person name="Dietz-Vargas C."/>
            <person name="Navarro C.A."/>
            <person name="Perez-Donoso J.M."/>
        </authorList>
    </citation>
    <scope>NUCLEOTIDE SEQUENCE [LARGE SCALE GENOMIC DNA]</scope>
    <source>
        <strain evidence="2 3">EH-1B-1</strain>
    </source>
</reference>
<feature type="transmembrane region" description="Helical" evidence="1">
    <location>
        <begin position="130"/>
        <end position="149"/>
    </location>
</feature>
<dbReference type="RefSeq" id="WP_277359678.1">
    <property type="nucleotide sequence ID" value="NZ_JAROKN010000074.1"/>
</dbReference>
<proteinExistence type="predicted"/>
<protein>
    <submittedName>
        <fullName evidence="2">Uncharacterized protein</fullName>
    </submittedName>
</protein>
<feature type="transmembrane region" description="Helical" evidence="1">
    <location>
        <begin position="61"/>
        <end position="82"/>
    </location>
</feature>
<comment type="caution">
    <text evidence="2">The sequence shown here is derived from an EMBL/GenBank/DDBJ whole genome shotgun (WGS) entry which is preliminary data.</text>
</comment>
<evidence type="ECO:0000313" key="2">
    <source>
        <dbReference type="EMBL" id="MDF9279360.1"/>
    </source>
</evidence>
<dbReference type="EMBL" id="JAROKN010000074">
    <property type="protein sequence ID" value="MDF9279360.1"/>
    <property type="molecule type" value="Genomic_DNA"/>
</dbReference>
<keyword evidence="1" id="KW-0812">Transmembrane</keyword>
<feature type="transmembrane region" description="Helical" evidence="1">
    <location>
        <begin position="31"/>
        <end position="55"/>
    </location>
</feature>
<gene>
    <name evidence="2" type="ORF">P4U43_16345</name>
</gene>
<evidence type="ECO:0000256" key="1">
    <source>
        <dbReference type="SAM" id="Phobius"/>
    </source>
</evidence>
<name>A0ABT6D0Q1_9MICC</name>
<accession>A0ABT6D0Q1</accession>
<keyword evidence="1" id="KW-0472">Membrane</keyword>
<keyword evidence="1" id="KW-1133">Transmembrane helix</keyword>
<organism evidence="2 3">
    <name type="scientific">Arthrobacter vasquezii</name>
    <dbReference type="NCBI Taxonomy" id="2977629"/>
    <lineage>
        <taxon>Bacteria</taxon>
        <taxon>Bacillati</taxon>
        <taxon>Actinomycetota</taxon>
        <taxon>Actinomycetes</taxon>
        <taxon>Micrococcales</taxon>
        <taxon>Micrococcaceae</taxon>
        <taxon>Arthrobacter</taxon>
    </lineage>
</organism>
<evidence type="ECO:0000313" key="3">
    <source>
        <dbReference type="Proteomes" id="UP001220456"/>
    </source>
</evidence>
<feature type="transmembrane region" description="Helical" evidence="1">
    <location>
        <begin position="170"/>
        <end position="188"/>
    </location>
</feature>
<dbReference type="Proteomes" id="UP001220456">
    <property type="component" value="Unassembled WGS sequence"/>
</dbReference>
<sequence>MNSAAVEERALPAFQPRADAEQGTTGELLRLLAGFTALGSGLTFFALAADALLAAGGILNVVVGMLTGLWAAALTLWGILALRGTPGRIRVPALLAVVVPAVLPGAAAVVLGVLVWGALLAPAGSRNFDLTLASALALVLLQLGCRGALHRRADRSAAGAKLSPGRLLTGLFLSAVLVAGITTPGLAASTAGDNAVPHGEHGLVPAPAEHPGH</sequence>
<feature type="transmembrane region" description="Helical" evidence="1">
    <location>
        <begin position="94"/>
        <end position="118"/>
    </location>
</feature>
<keyword evidence="3" id="KW-1185">Reference proteome</keyword>